<dbReference type="RefSeq" id="WP_215863687.1">
    <property type="nucleotide sequence ID" value="NZ_JABELD010000055.1"/>
</dbReference>
<comment type="caution">
    <text evidence="1">The sequence shown here is derived from an EMBL/GenBank/DDBJ whole genome shotgun (WGS) entry which is preliminary data.</text>
</comment>
<keyword evidence="2" id="KW-1185">Reference proteome</keyword>
<name>A0ABS5ZQC5_9PROT</name>
<evidence type="ECO:0000313" key="2">
    <source>
        <dbReference type="Proteomes" id="UP001197028"/>
    </source>
</evidence>
<evidence type="ECO:0000313" key="1">
    <source>
        <dbReference type="EMBL" id="MBU2738717.1"/>
    </source>
</evidence>
<accession>A0ABS5ZQC5</accession>
<sequence>MKILVSLSGGLLQAVYVDDEADRTGVEIVVADYDIEGSDMQPVKDPDGEPVLMWREIAIADSPFAEKMFETEEQMTDDFPIEAEVVEQALEPIKDPDL</sequence>
<gene>
    <name evidence="1" type="ORF">HJG40_07945</name>
</gene>
<organism evidence="1 2">
    <name type="scientific">Acidithiobacillus concretivorus</name>
    <dbReference type="NCBI Taxonomy" id="3063952"/>
    <lineage>
        <taxon>Bacteria</taxon>
        <taxon>Pseudomonadati</taxon>
        <taxon>Pseudomonadota</taxon>
        <taxon>Acidithiobacillia</taxon>
        <taxon>Acidithiobacillales</taxon>
        <taxon>Acidithiobacillaceae</taxon>
        <taxon>Acidithiobacillus</taxon>
    </lineage>
</organism>
<dbReference type="Proteomes" id="UP001197028">
    <property type="component" value="Unassembled WGS sequence"/>
</dbReference>
<reference evidence="1 2" key="1">
    <citation type="journal article" date="2021" name="ISME J.">
        <title>Genomic evolution of the class Acidithiobacillia: deep-branching Proteobacteria living in extreme acidic conditions.</title>
        <authorList>
            <person name="Moya-Beltran A."/>
            <person name="Beard S."/>
            <person name="Rojas-Villalobos C."/>
            <person name="Issotta F."/>
            <person name="Gallardo Y."/>
            <person name="Ulloa R."/>
            <person name="Giaveno A."/>
            <person name="Degli Esposti M."/>
            <person name="Johnson D.B."/>
            <person name="Quatrini R."/>
        </authorList>
    </citation>
    <scope>NUCLEOTIDE SEQUENCE [LARGE SCALE GENOMIC DNA]</scope>
    <source>
        <strain evidence="1 2">ATCC 19703</strain>
    </source>
</reference>
<dbReference type="EMBL" id="JABELD010000055">
    <property type="protein sequence ID" value="MBU2738717.1"/>
    <property type="molecule type" value="Genomic_DNA"/>
</dbReference>
<proteinExistence type="predicted"/>
<protein>
    <submittedName>
        <fullName evidence="1">Uncharacterized protein</fullName>
    </submittedName>
</protein>